<feature type="signal peptide" evidence="1">
    <location>
        <begin position="1"/>
        <end position="37"/>
    </location>
</feature>
<dbReference type="InterPro" id="IPR013783">
    <property type="entry name" value="Ig-like_fold"/>
</dbReference>
<keyword evidence="1" id="KW-0732">Signal</keyword>
<protein>
    <recommendedName>
        <fullName evidence="4">Fibronectin type-III domain-containing protein</fullName>
    </recommendedName>
</protein>
<keyword evidence="3" id="KW-1185">Reference proteome</keyword>
<evidence type="ECO:0008006" key="4">
    <source>
        <dbReference type="Google" id="ProtNLM"/>
    </source>
</evidence>
<name>A0ABS0JQ74_9ACTN</name>
<feature type="chain" id="PRO_5047014128" description="Fibronectin type-III domain-containing protein" evidence="1">
    <location>
        <begin position="38"/>
        <end position="618"/>
    </location>
</feature>
<dbReference type="Proteomes" id="UP000614915">
    <property type="component" value="Unassembled WGS sequence"/>
</dbReference>
<evidence type="ECO:0000256" key="1">
    <source>
        <dbReference type="SAM" id="SignalP"/>
    </source>
</evidence>
<evidence type="ECO:0000313" key="3">
    <source>
        <dbReference type="Proteomes" id="UP000614915"/>
    </source>
</evidence>
<gene>
    <name evidence="2" type="ORF">IW248_005484</name>
</gene>
<dbReference type="EMBL" id="JADOTX010000001">
    <property type="protein sequence ID" value="MBG6069197.1"/>
    <property type="molecule type" value="Genomic_DNA"/>
</dbReference>
<comment type="caution">
    <text evidence="2">The sequence shown here is derived from an EMBL/GenBank/DDBJ whole genome shotgun (WGS) entry which is preliminary data.</text>
</comment>
<organism evidence="2 3">
    <name type="scientific">Micromonospora ureilytica</name>
    <dbReference type="NCBI Taxonomy" id="709868"/>
    <lineage>
        <taxon>Bacteria</taxon>
        <taxon>Bacillati</taxon>
        <taxon>Actinomycetota</taxon>
        <taxon>Actinomycetes</taxon>
        <taxon>Micromonosporales</taxon>
        <taxon>Micromonosporaceae</taxon>
        <taxon>Micromonospora</taxon>
    </lineage>
</organism>
<evidence type="ECO:0000313" key="2">
    <source>
        <dbReference type="EMBL" id="MBG6069197.1"/>
    </source>
</evidence>
<proteinExistence type="predicted"/>
<dbReference type="RefSeq" id="WP_196929254.1">
    <property type="nucleotide sequence ID" value="NZ_JADOTX010000001.1"/>
</dbReference>
<accession>A0ABS0JQ74</accession>
<dbReference type="Gene3D" id="2.60.40.10">
    <property type="entry name" value="Immunoglobulins"/>
    <property type="match status" value="1"/>
</dbReference>
<sequence>MRLVSRGVRLGGRLPVLAAVATLALGAVVLSPGPATAAEPHHVFTPSLLAYTDSTTPDTAVFYPSGGDIPVGSWRDDAGTTHSSRIYVTFDVGGIYAGRLSRATLVGRESRANDCARTRATVAQATAAFTGESSWSHPPATVGKAVTATAEGSDCNSWRTTWDLTAALTKALGRGEHQLTTELRIPKRNEGDVSYGRWLETNEFRFEVELNNTAPLKPTRLFNANTDTPCGPAYFAGSEFSAHANMTDRDRDPYDELTAEMQFWPLADPSAVTPVDPGTSSGADGLNAVGQIPVASLTDGEYAWHARTYDQRAWSPWSDPCHFTVDRTKPAVAPTVASPEYPENPANPTGSTGTEGTFLFTSHGVADVVSFRYGDSQWTLYNQVAADQLGGAATIRWRPRDAGEQTLYVASVDRAGNSSPVRAYTFKVRDLTVNAWSTAQQPDPSGSGMAVTMRFSTQPGNGITTIAYRVDGGSEQLATVGADGVAEQVLTPLKGGEHQLSYVGRSASGEAGYQQETTFFVDDGPTITSDGVYPIEGSGGGVAVPGVFTVSPAVTQGATSVRWFDSVDNNPRVVPLAADGKAKITWTPTTAGWTYFWFTVEYADGSLSSYRSFSVTVN</sequence>
<reference evidence="2 3" key="1">
    <citation type="submission" date="2020-11" db="EMBL/GenBank/DDBJ databases">
        <title>Sequencing the genomes of 1000 actinobacteria strains.</title>
        <authorList>
            <person name="Klenk H.-P."/>
        </authorList>
    </citation>
    <scope>NUCLEOTIDE SEQUENCE [LARGE SCALE GENOMIC DNA]</scope>
    <source>
        <strain evidence="2 3">DSM 101692</strain>
    </source>
</reference>